<evidence type="ECO:0000256" key="4">
    <source>
        <dbReference type="ARBA" id="ARBA00012030"/>
    </source>
</evidence>
<evidence type="ECO:0000256" key="6">
    <source>
        <dbReference type="ARBA" id="ARBA00022763"/>
    </source>
</evidence>
<evidence type="ECO:0000259" key="12">
    <source>
        <dbReference type="SMART" id="SM00986"/>
    </source>
</evidence>
<dbReference type="PANTHER" id="PTHR11264">
    <property type="entry name" value="URACIL-DNA GLYCOSYLASE"/>
    <property type="match status" value="1"/>
</dbReference>
<dbReference type="AlphaFoldDB" id="A0A0A6VF02"/>
<dbReference type="OrthoDB" id="9804372at2"/>
<feature type="domain" description="Uracil-DNA glycosylase-like" evidence="12">
    <location>
        <begin position="50"/>
        <end position="210"/>
    </location>
</feature>
<dbReference type="InterPro" id="IPR005122">
    <property type="entry name" value="Uracil-DNA_glycosylase-like"/>
</dbReference>
<keyword evidence="9" id="KW-0963">Cytoplasm</keyword>
<dbReference type="PANTHER" id="PTHR11264:SF0">
    <property type="entry name" value="URACIL-DNA GLYCOSYLASE"/>
    <property type="match status" value="1"/>
</dbReference>
<dbReference type="InterPro" id="IPR018085">
    <property type="entry name" value="Ura-DNA_Glyclase_AS"/>
</dbReference>
<proteinExistence type="inferred from homology"/>
<comment type="subcellular location">
    <subcellularLocation>
        <location evidence="9">Cytoplasm</location>
    </subcellularLocation>
</comment>
<evidence type="ECO:0000256" key="8">
    <source>
        <dbReference type="ARBA" id="ARBA00023204"/>
    </source>
</evidence>
<keyword evidence="14" id="KW-0326">Glycosidase</keyword>
<dbReference type="NCBIfam" id="NF003591">
    <property type="entry name" value="PRK05254.1-4"/>
    <property type="match status" value="1"/>
</dbReference>
<dbReference type="NCBIfam" id="NF003588">
    <property type="entry name" value="PRK05254.1-1"/>
    <property type="match status" value="1"/>
</dbReference>
<dbReference type="EMBL" id="JRUN01000002">
    <property type="protein sequence ID" value="KHD86810.1"/>
    <property type="molecule type" value="Genomic_DNA"/>
</dbReference>
<dbReference type="STRING" id="363870.NG54_01415"/>
<dbReference type="Pfam" id="PF03167">
    <property type="entry name" value="UDG"/>
    <property type="match status" value="1"/>
</dbReference>
<evidence type="ECO:0000256" key="2">
    <source>
        <dbReference type="ARBA" id="ARBA00002631"/>
    </source>
</evidence>
<organism evidence="13 15">
    <name type="scientific">Heyndrickxia ginsengihumi</name>
    <dbReference type="NCBI Taxonomy" id="363870"/>
    <lineage>
        <taxon>Bacteria</taxon>
        <taxon>Bacillati</taxon>
        <taxon>Bacillota</taxon>
        <taxon>Bacilli</taxon>
        <taxon>Bacillales</taxon>
        <taxon>Bacillaceae</taxon>
        <taxon>Heyndrickxia</taxon>
    </lineage>
</organism>
<evidence type="ECO:0000256" key="10">
    <source>
        <dbReference type="PROSITE-ProRule" id="PRU10072"/>
    </source>
</evidence>
<dbReference type="CDD" id="cd10027">
    <property type="entry name" value="UDG-F1-like"/>
    <property type="match status" value="1"/>
</dbReference>
<sequence length="226" mass="26072">MTVVLKNDWGPLLEAEFQKPYYLKLREFLKREYATKTVYPNMYNIFNAFHFTDYSNVKVLLLGQDPYHGPNQAHGLSFSVQPGVPLPPSLRNIFKELYDDIGCKIPQHGYLKSWAQQGVMLLNTVLTVREGEAHSHRGMGWEIFTDEVIRKINQKETPVIFLLWGRPAQSKLNLIDTNRHYVITSPHPSPLSANRGFFGSRPFSKVNRILTTLGEKEIDWELPETI</sequence>
<keyword evidence="8 9" id="KW-0234">DNA repair</keyword>
<dbReference type="InterPro" id="IPR002043">
    <property type="entry name" value="UDG_fam1"/>
</dbReference>
<comment type="similarity">
    <text evidence="3 9 11">Belongs to the uracil-DNA glycosylase (UDG) superfamily. UNG family.</text>
</comment>
<evidence type="ECO:0000256" key="11">
    <source>
        <dbReference type="RuleBase" id="RU003780"/>
    </source>
</evidence>
<evidence type="ECO:0000313" key="14">
    <source>
        <dbReference type="EMBL" id="NEY18451.1"/>
    </source>
</evidence>
<evidence type="ECO:0000256" key="9">
    <source>
        <dbReference type="HAMAP-Rule" id="MF_00148"/>
    </source>
</evidence>
<dbReference type="GO" id="GO:0097510">
    <property type="term" value="P:base-excision repair, AP site formation via deaminated base removal"/>
    <property type="evidence" value="ECO:0007669"/>
    <property type="project" value="TreeGrafter"/>
</dbReference>
<evidence type="ECO:0000256" key="7">
    <source>
        <dbReference type="ARBA" id="ARBA00022801"/>
    </source>
</evidence>
<evidence type="ECO:0000313" key="16">
    <source>
        <dbReference type="Proteomes" id="UP000476934"/>
    </source>
</evidence>
<keyword evidence="16" id="KW-1185">Reference proteome</keyword>
<dbReference type="SMART" id="SM00987">
    <property type="entry name" value="UreE_C"/>
    <property type="match status" value="1"/>
</dbReference>
<comment type="function">
    <text evidence="2 9 11">Excises uracil residues from the DNA which can arise as a result of misincorporation of dUMP residues by DNA polymerase or due to deamination of cytosine.</text>
</comment>
<keyword evidence="6 9" id="KW-0227">DNA damage</keyword>
<dbReference type="NCBIfam" id="NF003589">
    <property type="entry name" value="PRK05254.1-2"/>
    <property type="match status" value="1"/>
</dbReference>
<dbReference type="InterPro" id="IPR036895">
    <property type="entry name" value="Uracil-DNA_glycosylase-like_sf"/>
</dbReference>
<reference evidence="13 15" key="1">
    <citation type="submission" date="2014-10" db="EMBL/GenBank/DDBJ databases">
        <title>Draft genome of phytase producing Bacillus ginsengihumi strain M2.11.</title>
        <authorList>
            <person name="Toymentseva A."/>
            <person name="Boulygina E.A."/>
            <person name="Kazakov S.V."/>
            <person name="Kayumov I."/>
            <person name="Suleimanova A.D."/>
            <person name="Mardanova A.M."/>
            <person name="Maria S.N."/>
            <person name="Sergey M.Y."/>
            <person name="Sharipova M.R."/>
        </authorList>
    </citation>
    <scope>NUCLEOTIDE SEQUENCE [LARGE SCALE GENOMIC DNA]</scope>
    <source>
        <strain evidence="13 15">M2.11</strain>
    </source>
</reference>
<evidence type="ECO:0000256" key="5">
    <source>
        <dbReference type="ARBA" id="ARBA00018429"/>
    </source>
</evidence>
<evidence type="ECO:0000256" key="3">
    <source>
        <dbReference type="ARBA" id="ARBA00008184"/>
    </source>
</evidence>
<dbReference type="EC" id="3.2.2.27" evidence="4 9"/>
<feature type="active site" description="Proton acceptor" evidence="9 10">
    <location>
        <position position="65"/>
    </location>
</feature>
<name>A0A0A6VF02_9BACI</name>
<dbReference type="FunFam" id="3.40.470.10:FF:000001">
    <property type="entry name" value="Uracil-DNA glycosylase"/>
    <property type="match status" value="1"/>
</dbReference>
<dbReference type="PROSITE" id="PS00130">
    <property type="entry name" value="U_DNA_GLYCOSYLASE"/>
    <property type="match status" value="1"/>
</dbReference>
<dbReference type="GO" id="GO:0004844">
    <property type="term" value="F:uracil DNA N-glycosylase activity"/>
    <property type="evidence" value="ECO:0007669"/>
    <property type="project" value="UniProtKB-UniRule"/>
</dbReference>
<dbReference type="HAMAP" id="MF_00148">
    <property type="entry name" value="UDG"/>
    <property type="match status" value="1"/>
</dbReference>
<comment type="catalytic activity">
    <reaction evidence="1 9 11">
        <text>Hydrolyzes single-stranded DNA or mismatched double-stranded DNA and polynucleotides, releasing free uracil.</text>
        <dbReference type="EC" id="3.2.2.27"/>
    </reaction>
</comment>
<reference evidence="14 16" key="3">
    <citation type="submission" date="2020-03" db="EMBL/GenBank/DDBJ databases">
        <title>Bacillus aquiflavi sp. nov., isolated from yellow water of strong flavor Chinese baijiu in Yibin region of China.</title>
        <authorList>
            <person name="Xie J."/>
        </authorList>
    </citation>
    <scope>NUCLEOTIDE SEQUENCE [LARGE SCALE GENOMIC DNA]</scope>
    <source>
        <strain evidence="14 16">Gsoil 114</strain>
    </source>
</reference>
<dbReference type="SUPFAM" id="SSF52141">
    <property type="entry name" value="Uracil-DNA glycosylase-like"/>
    <property type="match status" value="1"/>
</dbReference>
<accession>A0A0A6VF02</accession>
<keyword evidence="7 9" id="KW-0378">Hydrolase</keyword>
<comment type="caution">
    <text evidence="13">The sequence shown here is derived from an EMBL/GenBank/DDBJ whole genome shotgun (WGS) entry which is preliminary data.</text>
</comment>
<gene>
    <name evidence="9" type="primary">ung</name>
    <name evidence="14" type="ORF">G4D61_00520</name>
    <name evidence="13" type="ORF">NG54_01415</name>
</gene>
<evidence type="ECO:0000313" key="15">
    <source>
        <dbReference type="Proteomes" id="UP000030588"/>
    </source>
</evidence>
<evidence type="ECO:0000313" key="13">
    <source>
        <dbReference type="EMBL" id="KHD86810.1"/>
    </source>
</evidence>
<dbReference type="EMBL" id="JAAIWK010000001">
    <property type="protein sequence ID" value="NEY18451.1"/>
    <property type="molecule type" value="Genomic_DNA"/>
</dbReference>
<dbReference type="Gene3D" id="3.40.470.10">
    <property type="entry name" value="Uracil-DNA glycosylase-like domain"/>
    <property type="match status" value="1"/>
</dbReference>
<dbReference type="SMART" id="SM00986">
    <property type="entry name" value="UDG"/>
    <property type="match status" value="1"/>
</dbReference>
<reference evidence="14" key="2">
    <citation type="submission" date="2020-02" db="EMBL/GenBank/DDBJ databases">
        <authorList>
            <person name="Feng H."/>
        </authorList>
    </citation>
    <scope>NUCLEOTIDE SEQUENCE [LARGE SCALE GENOMIC DNA]</scope>
    <source>
        <strain evidence="14">Gsoil 114</strain>
    </source>
</reference>
<dbReference type="NCBIfam" id="NF003592">
    <property type="entry name" value="PRK05254.1-5"/>
    <property type="match status" value="1"/>
</dbReference>
<dbReference type="RefSeq" id="WP_035352744.1">
    <property type="nucleotide sequence ID" value="NZ_JAAIWK010000001.1"/>
</dbReference>
<dbReference type="Proteomes" id="UP000030588">
    <property type="component" value="Unassembled WGS sequence"/>
</dbReference>
<protein>
    <recommendedName>
        <fullName evidence="5 9">Uracil-DNA glycosylase</fullName>
        <shortName evidence="9">UDG</shortName>
        <ecNumber evidence="4 9">3.2.2.27</ecNumber>
    </recommendedName>
</protein>
<dbReference type="NCBIfam" id="TIGR00628">
    <property type="entry name" value="ung"/>
    <property type="match status" value="1"/>
</dbReference>
<evidence type="ECO:0000256" key="1">
    <source>
        <dbReference type="ARBA" id="ARBA00001400"/>
    </source>
</evidence>
<dbReference type="Proteomes" id="UP000476934">
    <property type="component" value="Unassembled WGS sequence"/>
</dbReference>
<dbReference type="GO" id="GO:0005737">
    <property type="term" value="C:cytoplasm"/>
    <property type="evidence" value="ECO:0007669"/>
    <property type="project" value="UniProtKB-SubCell"/>
</dbReference>